<evidence type="ECO:0000256" key="7">
    <source>
        <dbReference type="SAM" id="MobiDB-lite"/>
    </source>
</evidence>
<dbReference type="Pfam" id="PF00069">
    <property type="entry name" value="Pkinase"/>
    <property type="match status" value="1"/>
</dbReference>
<dbReference type="InterPro" id="IPR011009">
    <property type="entry name" value="Kinase-like_dom_sf"/>
</dbReference>
<evidence type="ECO:0000313" key="10">
    <source>
        <dbReference type="Proteomes" id="UP000623608"/>
    </source>
</evidence>
<accession>A0A919NTE2</accession>
<dbReference type="CDD" id="cd14014">
    <property type="entry name" value="STKc_PknB_like"/>
    <property type="match status" value="1"/>
</dbReference>
<dbReference type="Gene3D" id="1.10.510.10">
    <property type="entry name" value="Transferase(Phosphotransferase) domain 1"/>
    <property type="match status" value="1"/>
</dbReference>
<dbReference type="RefSeq" id="WP_203811808.1">
    <property type="nucleotide sequence ID" value="NZ_BOMY01000042.1"/>
</dbReference>
<keyword evidence="4" id="KW-0547">Nucleotide-binding</keyword>
<evidence type="ECO:0000256" key="1">
    <source>
        <dbReference type="ARBA" id="ARBA00012513"/>
    </source>
</evidence>
<reference evidence="9" key="1">
    <citation type="submission" date="2021-01" db="EMBL/GenBank/DDBJ databases">
        <title>Whole genome shotgun sequence of Actinoplanes tereljensis NBRC 105297.</title>
        <authorList>
            <person name="Komaki H."/>
            <person name="Tamura T."/>
        </authorList>
    </citation>
    <scope>NUCLEOTIDE SEQUENCE</scope>
    <source>
        <strain evidence="9">NBRC 105297</strain>
    </source>
</reference>
<dbReference type="PROSITE" id="PS00108">
    <property type="entry name" value="PROTEIN_KINASE_ST"/>
    <property type="match status" value="1"/>
</dbReference>
<evidence type="ECO:0000313" key="9">
    <source>
        <dbReference type="EMBL" id="GIF23925.1"/>
    </source>
</evidence>
<dbReference type="PROSITE" id="PS50011">
    <property type="entry name" value="PROTEIN_KINASE_DOM"/>
    <property type="match status" value="1"/>
</dbReference>
<dbReference type="InterPro" id="IPR008271">
    <property type="entry name" value="Ser/Thr_kinase_AS"/>
</dbReference>
<evidence type="ECO:0000256" key="3">
    <source>
        <dbReference type="ARBA" id="ARBA00022679"/>
    </source>
</evidence>
<keyword evidence="5 9" id="KW-0418">Kinase</keyword>
<gene>
    <name evidence="9" type="ORF">Ate02nite_66550</name>
</gene>
<dbReference type="InterPro" id="IPR000719">
    <property type="entry name" value="Prot_kinase_dom"/>
</dbReference>
<evidence type="ECO:0000259" key="8">
    <source>
        <dbReference type="PROSITE" id="PS50011"/>
    </source>
</evidence>
<keyword evidence="6" id="KW-0067">ATP-binding</keyword>
<dbReference type="SMART" id="SM00220">
    <property type="entry name" value="S_TKc"/>
    <property type="match status" value="1"/>
</dbReference>
<dbReference type="GO" id="GO:0004674">
    <property type="term" value="F:protein serine/threonine kinase activity"/>
    <property type="evidence" value="ECO:0007669"/>
    <property type="project" value="UniProtKB-KW"/>
</dbReference>
<dbReference type="SUPFAM" id="SSF56112">
    <property type="entry name" value="Protein kinase-like (PK-like)"/>
    <property type="match status" value="1"/>
</dbReference>
<evidence type="ECO:0000256" key="6">
    <source>
        <dbReference type="ARBA" id="ARBA00022840"/>
    </source>
</evidence>
<keyword evidence="10" id="KW-1185">Reference proteome</keyword>
<dbReference type="PANTHER" id="PTHR43289">
    <property type="entry name" value="MITOGEN-ACTIVATED PROTEIN KINASE KINASE KINASE 20-RELATED"/>
    <property type="match status" value="1"/>
</dbReference>
<keyword evidence="3" id="KW-0808">Transferase</keyword>
<evidence type="ECO:0000256" key="2">
    <source>
        <dbReference type="ARBA" id="ARBA00022527"/>
    </source>
</evidence>
<comment type="caution">
    <text evidence="9">The sequence shown here is derived from an EMBL/GenBank/DDBJ whole genome shotgun (WGS) entry which is preliminary data.</text>
</comment>
<evidence type="ECO:0000256" key="4">
    <source>
        <dbReference type="ARBA" id="ARBA00022741"/>
    </source>
</evidence>
<name>A0A919NTE2_9ACTN</name>
<dbReference type="AlphaFoldDB" id="A0A919NTE2"/>
<feature type="domain" description="Protein kinase" evidence="8">
    <location>
        <begin position="10"/>
        <end position="271"/>
    </location>
</feature>
<dbReference type="EC" id="2.7.11.1" evidence="1"/>
<protein>
    <recommendedName>
        <fullName evidence="1">non-specific serine/threonine protein kinase</fullName>
        <ecNumber evidence="1">2.7.11.1</ecNumber>
    </recommendedName>
</protein>
<dbReference type="PANTHER" id="PTHR43289:SF6">
    <property type="entry name" value="SERINE_THREONINE-PROTEIN KINASE NEKL-3"/>
    <property type="match status" value="1"/>
</dbReference>
<feature type="region of interest" description="Disordered" evidence="7">
    <location>
        <begin position="279"/>
        <end position="306"/>
    </location>
</feature>
<sequence>MAFETVAGRYRVIGLIAKGGMGRVWHARDELLDREVAVKEVLTPTGLPWADQAEALANTVREARAAARLDHPNVVRIFDVVQADGRPWIVMEYVRSRSLHDAIVEGGPMTHRNAARVGLAVLAALRAAHSAGVLHRDVKPRNVLIAADGRIVLTDFGLATVSSDRIGQAEQLIGSPAYMAPERMRHGVSDERTDLWSLGATLYWAVEGRPVFARSSVGDLTTAVLAGVPDPVRHPGPLHEVIAGLLTVDPGDRLTTAEAETALQDLIHREVGVHAVPAQRRPADDNVRFQPARAPVDQARPPESGRPRHLLAAGIAAAIVAAAGVSAAAWAHDSSGRPVPPPATVTTVATGSCSGAAPQTLTSTAAQAPISLPEGWTWHRDAVGFALAVPLGWTRARAGALVCFADPTGARSFTVQAAGPLDGKPVRRWQDAERSVSLPGYRKVSMGPLLVPGGGADWEYSWQPPGAPRQHVHRLVLANGDAHSYALSWTTRDTDWQLDLAVERVFLAGFRDSARPAATWTIPAPPS</sequence>
<evidence type="ECO:0000256" key="5">
    <source>
        <dbReference type="ARBA" id="ARBA00022777"/>
    </source>
</evidence>
<dbReference type="Proteomes" id="UP000623608">
    <property type="component" value="Unassembled WGS sequence"/>
</dbReference>
<organism evidence="9 10">
    <name type="scientific">Paractinoplanes tereljensis</name>
    <dbReference type="NCBI Taxonomy" id="571912"/>
    <lineage>
        <taxon>Bacteria</taxon>
        <taxon>Bacillati</taxon>
        <taxon>Actinomycetota</taxon>
        <taxon>Actinomycetes</taxon>
        <taxon>Micromonosporales</taxon>
        <taxon>Micromonosporaceae</taxon>
        <taxon>Paractinoplanes</taxon>
    </lineage>
</organism>
<proteinExistence type="predicted"/>
<dbReference type="Gene3D" id="3.30.200.20">
    <property type="entry name" value="Phosphorylase Kinase, domain 1"/>
    <property type="match status" value="1"/>
</dbReference>
<keyword evidence="2" id="KW-0723">Serine/threonine-protein kinase</keyword>
<dbReference type="GO" id="GO:0005524">
    <property type="term" value="F:ATP binding"/>
    <property type="evidence" value="ECO:0007669"/>
    <property type="project" value="UniProtKB-KW"/>
</dbReference>
<dbReference type="EMBL" id="BOMY01000042">
    <property type="protein sequence ID" value="GIF23925.1"/>
    <property type="molecule type" value="Genomic_DNA"/>
</dbReference>